<sequence>MFRFLTEWPLGHTPKVDGRQGQWESTRASIASMPRYRFLDALGDVVAEGDHADHAEALLWARDEEETEDGVNRVEYLGPDGDWRWAGPLQS</sequence>
<accession>A0A543PLH4</accession>
<organism evidence="1 2">
    <name type="scientific">Humibacillus xanthopallidus</name>
    <dbReference type="NCBI Taxonomy" id="412689"/>
    <lineage>
        <taxon>Bacteria</taxon>
        <taxon>Bacillati</taxon>
        <taxon>Actinomycetota</taxon>
        <taxon>Actinomycetes</taxon>
        <taxon>Micrococcales</taxon>
        <taxon>Intrasporangiaceae</taxon>
        <taxon>Humibacillus</taxon>
    </lineage>
</organism>
<dbReference type="Proteomes" id="UP000320085">
    <property type="component" value="Unassembled WGS sequence"/>
</dbReference>
<dbReference type="AlphaFoldDB" id="A0A543PLH4"/>
<evidence type="ECO:0000313" key="1">
    <source>
        <dbReference type="EMBL" id="TQN44926.1"/>
    </source>
</evidence>
<dbReference type="EMBL" id="VFQF01000003">
    <property type="protein sequence ID" value="TQN44926.1"/>
    <property type="molecule type" value="Genomic_DNA"/>
</dbReference>
<comment type="caution">
    <text evidence="1">The sequence shown here is derived from an EMBL/GenBank/DDBJ whole genome shotgun (WGS) entry which is preliminary data.</text>
</comment>
<evidence type="ECO:0000313" key="2">
    <source>
        <dbReference type="Proteomes" id="UP000320085"/>
    </source>
</evidence>
<name>A0A543PLH4_9MICO</name>
<protein>
    <submittedName>
        <fullName evidence="1">Uncharacterized protein</fullName>
    </submittedName>
</protein>
<reference evidence="1 2" key="1">
    <citation type="submission" date="2019-06" db="EMBL/GenBank/DDBJ databases">
        <title>Sequencing the genomes of 1000 actinobacteria strains.</title>
        <authorList>
            <person name="Klenk H.-P."/>
        </authorList>
    </citation>
    <scope>NUCLEOTIDE SEQUENCE [LARGE SCALE GENOMIC DNA]</scope>
    <source>
        <strain evidence="1 2">DSM 21776</strain>
    </source>
</reference>
<gene>
    <name evidence="1" type="ORF">FHX52_4150</name>
</gene>
<proteinExistence type="predicted"/>